<keyword evidence="1" id="KW-0067">ATP-binding</keyword>
<keyword evidence="2" id="KW-1185">Reference proteome</keyword>
<keyword evidence="1" id="KW-0378">Hydrolase</keyword>
<gene>
    <name evidence="1" type="ORF">FWK35_00014497</name>
</gene>
<dbReference type="AlphaFoldDB" id="A0A6G0ZDT2"/>
<organism evidence="1 2">
    <name type="scientific">Aphis craccivora</name>
    <name type="common">Cowpea aphid</name>
    <dbReference type="NCBI Taxonomy" id="307492"/>
    <lineage>
        <taxon>Eukaryota</taxon>
        <taxon>Metazoa</taxon>
        <taxon>Ecdysozoa</taxon>
        <taxon>Arthropoda</taxon>
        <taxon>Hexapoda</taxon>
        <taxon>Insecta</taxon>
        <taxon>Pterygota</taxon>
        <taxon>Neoptera</taxon>
        <taxon>Paraneoptera</taxon>
        <taxon>Hemiptera</taxon>
        <taxon>Sternorrhyncha</taxon>
        <taxon>Aphidomorpha</taxon>
        <taxon>Aphidoidea</taxon>
        <taxon>Aphididae</taxon>
        <taxon>Aphidini</taxon>
        <taxon>Aphis</taxon>
        <taxon>Aphis</taxon>
    </lineage>
</organism>
<name>A0A6G0ZDT2_APHCR</name>
<protein>
    <submittedName>
        <fullName evidence="1">ATP-dependent DNA helicase PIF1-like</fullName>
    </submittedName>
</protein>
<keyword evidence="1" id="KW-0547">Nucleotide-binding</keyword>
<sequence>MVIEPRLHVKALHRNVIEALVITGCARGNIVIIPRITLLCYDYYNKSKVQSLIMAGIGLREECFSHGQFYVAYFRVSSASSLVIIAQNGNTKKKKKNTKAKIKRIKKPHSLIGHNVNTDNHPIFKTVIILTIAKIIYYTDTPMTPLIDCLENSHLQIELSFLVLPQTSEKLINKHYGRCASMKFVSLSPNKRQLPPHKHSFCSDTKLMFSKNHRSIPCLIK</sequence>
<dbReference type="EMBL" id="VUJU01000742">
    <property type="protein sequence ID" value="KAF0768594.1"/>
    <property type="molecule type" value="Genomic_DNA"/>
</dbReference>
<comment type="caution">
    <text evidence="1">The sequence shown here is derived from an EMBL/GenBank/DDBJ whole genome shotgun (WGS) entry which is preliminary data.</text>
</comment>
<evidence type="ECO:0000313" key="1">
    <source>
        <dbReference type="EMBL" id="KAF0768594.1"/>
    </source>
</evidence>
<proteinExistence type="predicted"/>
<reference evidence="1 2" key="1">
    <citation type="submission" date="2019-08" db="EMBL/GenBank/DDBJ databases">
        <title>Whole genome of Aphis craccivora.</title>
        <authorList>
            <person name="Voronova N.V."/>
            <person name="Shulinski R.S."/>
            <person name="Bandarenka Y.V."/>
            <person name="Zhorov D.G."/>
            <person name="Warner D."/>
        </authorList>
    </citation>
    <scope>NUCLEOTIDE SEQUENCE [LARGE SCALE GENOMIC DNA]</scope>
    <source>
        <strain evidence="1">180601</strain>
        <tissue evidence="1">Whole Body</tissue>
    </source>
</reference>
<accession>A0A6G0ZDT2</accession>
<dbReference type="GO" id="GO:0004386">
    <property type="term" value="F:helicase activity"/>
    <property type="evidence" value="ECO:0007669"/>
    <property type="project" value="UniProtKB-KW"/>
</dbReference>
<evidence type="ECO:0000313" key="2">
    <source>
        <dbReference type="Proteomes" id="UP000478052"/>
    </source>
</evidence>
<dbReference type="Proteomes" id="UP000478052">
    <property type="component" value="Unassembled WGS sequence"/>
</dbReference>
<keyword evidence="1" id="KW-0347">Helicase</keyword>